<dbReference type="Pfam" id="PF11051">
    <property type="entry name" value="Mannosyl_trans3"/>
    <property type="match status" value="1"/>
</dbReference>
<evidence type="ECO:0000313" key="12">
    <source>
        <dbReference type="EMBL" id="PIA90428.1"/>
    </source>
</evidence>
<evidence type="ECO:0000256" key="10">
    <source>
        <dbReference type="SAM" id="MobiDB-lite"/>
    </source>
</evidence>
<evidence type="ECO:0000256" key="8">
    <source>
        <dbReference type="ARBA" id="ARBA00023136"/>
    </source>
</evidence>
<dbReference type="PANTHER" id="PTHR31392:SF1">
    <property type="entry name" value="ALPHA-1,3-MANNOSYLTRANSFERASE MNN1-RELATED"/>
    <property type="match status" value="1"/>
</dbReference>
<dbReference type="OrthoDB" id="430354at2759"/>
<evidence type="ECO:0000256" key="9">
    <source>
        <dbReference type="ARBA" id="ARBA00023180"/>
    </source>
</evidence>
<keyword evidence="3" id="KW-0328">Glycosyltransferase</keyword>
<dbReference type="GO" id="GO:0006493">
    <property type="term" value="P:protein O-linked glycosylation"/>
    <property type="evidence" value="ECO:0007669"/>
    <property type="project" value="TreeGrafter"/>
</dbReference>
<evidence type="ECO:0000256" key="2">
    <source>
        <dbReference type="ARBA" id="ARBA00009105"/>
    </source>
</evidence>
<keyword evidence="8 11" id="KW-0472">Membrane</keyword>
<comment type="similarity">
    <text evidence="2">Belongs to the MNN1/MNT family.</text>
</comment>
<evidence type="ECO:0000256" key="3">
    <source>
        <dbReference type="ARBA" id="ARBA00022676"/>
    </source>
</evidence>
<keyword evidence="7 11" id="KW-1133">Transmembrane helix</keyword>
<sequence>MRMARAPMRRYYCPLVAGFLVFCVVQFYLVGYLRPMRSQQQDAPASHSPVQIIPSEMGNFTETRDFGEMARMVSKLAEIAEQNISSTSELSAALSTAVTNLFSFWSSEKIEYFPWRKDRDPHEDQSTGIVIPVGKDYVYMAAITMVTLREILNSTLPIELAYLGEDDLPLEWREYLFDLVDGVDIEAIDLTKSFDQKLVDLKGYDTKPFAILASRHARVILLDADAVFYTKPDDAFETHPSLKEYGSLYFHDRAKYWGDPRRKPVEERTKWLTAQLSKAGREPSTFLTRQSFLWAGGFVTESQDSAVVMFDKSRPRNYMMMLFTAWMNAASGGKPEIYSYFHGDKETYWVAGELTGIPFHFNPWSSGRAGRAPEELSYSAAIDAGTHIDCTEHMVHSTWDGKQPWLTNGGILGNGKAIESGFVNWTHWYLGETIPDALSRTKAKLNLPPDFDWSTHADAKVKEEFAKEAVAHQPKWDTCDMNHPERWKPLSQDFRDTLSAIVARAKLLAQDYQARRVKIERKKNERNAAKDDKAAANSRRRKRVEQEAQRNWVSV</sequence>
<proteinExistence type="inferred from homology"/>
<evidence type="ECO:0000256" key="11">
    <source>
        <dbReference type="SAM" id="Phobius"/>
    </source>
</evidence>
<evidence type="ECO:0000256" key="7">
    <source>
        <dbReference type="ARBA" id="ARBA00022989"/>
    </source>
</evidence>
<evidence type="ECO:0000256" key="5">
    <source>
        <dbReference type="ARBA" id="ARBA00022692"/>
    </source>
</evidence>
<protein>
    <submittedName>
        <fullName evidence="12">Uncharacterized protein</fullName>
    </submittedName>
</protein>
<evidence type="ECO:0000256" key="1">
    <source>
        <dbReference type="ARBA" id="ARBA00004606"/>
    </source>
</evidence>
<dbReference type="InterPro" id="IPR029044">
    <property type="entry name" value="Nucleotide-diphossugar_trans"/>
</dbReference>
<dbReference type="InterPro" id="IPR022751">
    <property type="entry name" value="Alpha_mannosyltransferase"/>
</dbReference>
<reference evidence="12 13" key="1">
    <citation type="submission" date="2015-10" db="EMBL/GenBank/DDBJ databases">
        <title>The cercosporin biosynthetic gene cluster was horizontally transferred to several fungal lineages and shown to be expanded in Cercospora beticola based on microsynteny with recipient genomes.</title>
        <authorList>
            <person name="De Jonge R."/>
            <person name="Ebert M.K."/>
            <person name="Suttle J.C."/>
            <person name="Jurick Ii W.M."/>
            <person name="Secor G.A."/>
            <person name="Thomma B.P."/>
            <person name="Van De Peer Y."/>
            <person name="Bolton M.D."/>
        </authorList>
    </citation>
    <scope>NUCLEOTIDE SEQUENCE [LARGE SCALE GENOMIC DNA]</scope>
    <source>
        <strain evidence="12 13">09-40</strain>
    </source>
</reference>
<dbReference type="Proteomes" id="UP000230605">
    <property type="component" value="Chromosome 9"/>
</dbReference>
<feature type="transmembrane region" description="Helical" evidence="11">
    <location>
        <begin position="12"/>
        <end position="33"/>
    </location>
</feature>
<dbReference type="GO" id="GO:0016020">
    <property type="term" value="C:membrane"/>
    <property type="evidence" value="ECO:0007669"/>
    <property type="project" value="UniProtKB-SubCell"/>
</dbReference>
<gene>
    <name evidence="12" type="ORF">CB0940_11406</name>
</gene>
<evidence type="ECO:0000256" key="4">
    <source>
        <dbReference type="ARBA" id="ARBA00022679"/>
    </source>
</evidence>
<accession>A0A2G5HD26</accession>
<evidence type="ECO:0000313" key="13">
    <source>
        <dbReference type="Proteomes" id="UP000230605"/>
    </source>
</evidence>
<feature type="region of interest" description="Disordered" evidence="10">
    <location>
        <begin position="521"/>
        <end position="555"/>
    </location>
</feature>
<keyword evidence="4" id="KW-0808">Transferase</keyword>
<keyword evidence="6" id="KW-0735">Signal-anchor</keyword>
<keyword evidence="5 11" id="KW-0812">Transmembrane</keyword>
<organism evidence="12 13">
    <name type="scientific">Cercospora beticola</name>
    <name type="common">Sugarbeet leaf spot fungus</name>
    <dbReference type="NCBI Taxonomy" id="122368"/>
    <lineage>
        <taxon>Eukaryota</taxon>
        <taxon>Fungi</taxon>
        <taxon>Dikarya</taxon>
        <taxon>Ascomycota</taxon>
        <taxon>Pezizomycotina</taxon>
        <taxon>Dothideomycetes</taxon>
        <taxon>Dothideomycetidae</taxon>
        <taxon>Mycosphaerellales</taxon>
        <taxon>Mycosphaerellaceae</taxon>
        <taxon>Cercospora</taxon>
    </lineage>
</organism>
<dbReference type="SUPFAM" id="SSF53448">
    <property type="entry name" value="Nucleotide-diphospho-sugar transferases"/>
    <property type="match status" value="1"/>
</dbReference>
<dbReference type="AlphaFoldDB" id="A0A2G5HD26"/>
<comment type="caution">
    <text evidence="12">The sequence shown here is derived from an EMBL/GenBank/DDBJ whole genome shotgun (WGS) entry which is preliminary data.</text>
</comment>
<keyword evidence="9" id="KW-0325">Glycoprotein</keyword>
<dbReference type="GO" id="GO:0000033">
    <property type="term" value="F:alpha-1,3-mannosyltransferase activity"/>
    <property type="evidence" value="ECO:0007669"/>
    <property type="project" value="TreeGrafter"/>
</dbReference>
<dbReference type="EMBL" id="LKMD01000107">
    <property type="protein sequence ID" value="PIA90428.1"/>
    <property type="molecule type" value="Genomic_DNA"/>
</dbReference>
<evidence type="ECO:0000256" key="6">
    <source>
        <dbReference type="ARBA" id="ARBA00022968"/>
    </source>
</evidence>
<name>A0A2G5HD26_CERBT</name>
<dbReference type="GO" id="GO:0005794">
    <property type="term" value="C:Golgi apparatus"/>
    <property type="evidence" value="ECO:0007669"/>
    <property type="project" value="TreeGrafter"/>
</dbReference>
<feature type="compositionally biased region" description="Basic and acidic residues" evidence="10">
    <location>
        <begin position="522"/>
        <end position="534"/>
    </location>
</feature>
<dbReference type="PANTHER" id="PTHR31392">
    <property type="entry name" value="ALPHA-1,3-MANNOSYLTRANSFERASE MNN1-RELATED"/>
    <property type="match status" value="1"/>
</dbReference>
<comment type="subcellular location">
    <subcellularLocation>
        <location evidence="1">Membrane</location>
        <topology evidence="1">Single-pass type II membrane protein</topology>
    </subcellularLocation>
</comment>